<feature type="transmembrane region" description="Helical" evidence="1">
    <location>
        <begin position="148"/>
        <end position="170"/>
    </location>
</feature>
<dbReference type="GO" id="GO:0042632">
    <property type="term" value="P:cholesterol homeostasis"/>
    <property type="evidence" value="ECO:0007669"/>
    <property type="project" value="TreeGrafter"/>
</dbReference>
<comment type="caution">
    <text evidence="3">The sequence shown here is derived from an EMBL/GenBank/DDBJ whole genome shotgun (WGS) entry which is preliminary data.</text>
</comment>
<feature type="transmembrane region" description="Helical" evidence="1">
    <location>
        <begin position="233"/>
        <end position="258"/>
    </location>
</feature>
<gene>
    <name evidence="3" type="ORF">J437_LFUL004892</name>
</gene>
<dbReference type="EMBL" id="KZ308209">
    <property type="protein sequence ID" value="KAG8224722.1"/>
    <property type="molecule type" value="Genomic_DNA"/>
</dbReference>
<dbReference type="PANTHER" id="PTHR45727:SF2">
    <property type="entry name" value="NPC INTRACELLULAR CHOLESTEROL TRANSPORTER 1"/>
    <property type="match status" value="1"/>
</dbReference>
<dbReference type="GO" id="GO:0015918">
    <property type="term" value="P:sterol transport"/>
    <property type="evidence" value="ECO:0007669"/>
    <property type="project" value="TreeGrafter"/>
</dbReference>
<keyword evidence="1" id="KW-0812">Transmembrane</keyword>
<accession>A0A8K0NWX9</accession>
<dbReference type="GO" id="GO:0030299">
    <property type="term" value="P:intestinal cholesterol absorption"/>
    <property type="evidence" value="ECO:0007669"/>
    <property type="project" value="TreeGrafter"/>
</dbReference>
<dbReference type="AlphaFoldDB" id="A0A8K0NWX9"/>
<dbReference type="SUPFAM" id="SSF82866">
    <property type="entry name" value="Multidrug efflux transporter AcrB transmembrane domain"/>
    <property type="match status" value="1"/>
</dbReference>
<dbReference type="Gene3D" id="1.20.1640.10">
    <property type="entry name" value="Multidrug efflux transporter AcrB transmembrane domain"/>
    <property type="match status" value="1"/>
</dbReference>
<dbReference type="Proteomes" id="UP000792457">
    <property type="component" value="Unassembled WGS sequence"/>
</dbReference>
<dbReference type="InterPro" id="IPR000731">
    <property type="entry name" value="SSD"/>
</dbReference>
<dbReference type="InterPro" id="IPR053958">
    <property type="entry name" value="HMGCR/SNAP/NPC1-like_SSD"/>
</dbReference>
<keyword evidence="4" id="KW-1185">Reference proteome</keyword>
<name>A0A8K0NWX9_LADFU</name>
<dbReference type="InterPro" id="IPR053956">
    <property type="entry name" value="NPC1_MLD"/>
</dbReference>
<organism evidence="3 4">
    <name type="scientific">Ladona fulva</name>
    <name type="common">Scarce chaser dragonfly</name>
    <name type="synonym">Libellula fulva</name>
    <dbReference type="NCBI Taxonomy" id="123851"/>
    <lineage>
        <taxon>Eukaryota</taxon>
        <taxon>Metazoa</taxon>
        <taxon>Ecdysozoa</taxon>
        <taxon>Arthropoda</taxon>
        <taxon>Hexapoda</taxon>
        <taxon>Insecta</taxon>
        <taxon>Pterygota</taxon>
        <taxon>Palaeoptera</taxon>
        <taxon>Odonata</taxon>
        <taxon>Epiprocta</taxon>
        <taxon>Anisoptera</taxon>
        <taxon>Libelluloidea</taxon>
        <taxon>Libellulidae</taxon>
        <taxon>Ladona</taxon>
    </lineage>
</organism>
<reference evidence="3" key="2">
    <citation type="submission" date="2017-10" db="EMBL/GenBank/DDBJ databases">
        <title>Ladona fulva Genome sequencing and assembly.</title>
        <authorList>
            <person name="Murali S."/>
            <person name="Richards S."/>
            <person name="Bandaranaike D."/>
            <person name="Bellair M."/>
            <person name="Blankenburg K."/>
            <person name="Chao H."/>
            <person name="Dinh H."/>
            <person name="Doddapaneni H."/>
            <person name="Dugan-Rocha S."/>
            <person name="Elkadiri S."/>
            <person name="Gnanaolivu R."/>
            <person name="Hernandez B."/>
            <person name="Skinner E."/>
            <person name="Javaid M."/>
            <person name="Lee S."/>
            <person name="Li M."/>
            <person name="Ming W."/>
            <person name="Munidasa M."/>
            <person name="Muniz J."/>
            <person name="Nguyen L."/>
            <person name="Hughes D."/>
            <person name="Osuji N."/>
            <person name="Pu L.-L."/>
            <person name="Puazo M."/>
            <person name="Qu C."/>
            <person name="Quiroz J."/>
            <person name="Raj R."/>
            <person name="Weissenberger G."/>
            <person name="Xin Y."/>
            <person name="Zou X."/>
            <person name="Han Y."/>
            <person name="Worley K."/>
            <person name="Muzny D."/>
            <person name="Gibbs R."/>
        </authorList>
    </citation>
    <scope>NUCLEOTIDE SEQUENCE</scope>
    <source>
        <strain evidence="3">Sampled in the wild</strain>
    </source>
</reference>
<dbReference type="OrthoDB" id="6510177at2759"/>
<keyword evidence="1" id="KW-0472">Membrane</keyword>
<reference evidence="3" key="1">
    <citation type="submission" date="2013-04" db="EMBL/GenBank/DDBJ databases">
        <authorList>
            <person name="Qu J."/>
            <person name="Murali S.C."/>
            <person name="Bandaranaike D."/>
            <person name="Bellair M."/>
            <person name="Blankenburg K."/>
            <person name="Chao H."/>
            <person name="Dinh H."/>
            <person name="Doddapaneni H."/>
            <person name="Downs B."/>
            <person name="Dugan-Rocha S."/>
            <person name="Elkadiri S."/>
            <person name="Gnanaolivu R.D."/>
            <person name="Hernandez B."/>
            <person name="Javaid M."/>
            <person name="Jayaseelan J.C."/>
            <person name="Lee S."/>
            <person name="Li M."/>
            <person name="Ming W."/>
            <person name="Munidasa M."/>
            <person name="Muniz J."/>
            <person name="Nguyen L."/>
            <person name="Ongeri F."/>
            <person name="Osuji N."/>
            <person name="Pu L.-L."/>
            <person name="Puazo M."/>
            <person name="Qu C."/>
            <person name="Quiroz J."/>
            <person name="Raj R."/>
            <person name="Weissenberger G."/>
            <person name="Xin Y."/>
            <person name="Zou X."/>
            <person name="Han Y."/>
            <person name="Richards S."/>
            <person name="Worley K."/>
            <person name="Muzny D."/>
            <person name="Gibbs R."/>
        </authorList>
    </citation>
    <scope>NUCLEOTIDE SEQUENCE</scope>
    <source>
        <strain evidence="3">Sampled in the wild</strain>
    </source>
</reference>
<dbReference type="GO" id="GO:0005886">
    <property type="term" value="C:plasma membrane"/>
    <property type="evidence" value="ECO:0007669"/>
    <property type="project" value="TreeGrafter"/>
</dbReference>
<evidence type="ECO:0000313" key="4">
    <source>
        <dbReference type="Proteomes" id="UP000792457"/>
    </source>
</evidence>
<evidence type="ECO:0000259" key="2">
    <source>
        <dbReference type="PROSITE" id="PS50156"/>
    </source>
</evidence>
<proteinExistence type="predicted"/>
<sequence>MVQGILISYHVRHIIVLHRNSYNPECLAGWGGPVLPGLAVGGFPTLSDGTPDYKMATGIVITYLLNNDLNQTRVQGAMEWEKRYVEFMKAWTVGIDEGGSRPPFMDVAFSSERSIQDELERISEAEVSTVIISYAAMLIYIVDSKVTLGLGGILIVIISVVSSLGFFGYVGVPTTLLTVEVIPFLVLAVGVDNIFILVQTHLRNGKGETETYSDHVARTVGSASSGMPAVRTFALYAGVALLVDFLLQITAFVALMSLDEQRQAVSRNSEFYTENFLRTTLIYATNSLRGINLKLLSA</sequence>
<feature type="transmembrane region" description="Helical" evidence="1">
    <location>
        <begin position="177"/>
        <end position="198"/>
    </location>
</feature>
<evidence type="ECO:0000313" key="3">
    <source>
        <dbReference type="EMBL" id="KAG8224722.1"/>
    </source>
</evidence>
<dbReference type="GO" id="GO:0015485">
    <property type="term" value="F:cholesterol binding"/>
    <property type="evidence" value="ECO:0007669"/>
    <property type="project" value="TreeGrafter"/>
</dbReference>
<dbReference type="Pfam" id="PF12349">
    <property type="entry name" value="Sterol-sensing"/>
    <property type="match status" value="1"/>
</dbReference>
<feature type="domain" description="SSD" evidence="2">
    <location>
        <begin position="142"/>
        <end position="258"/>
    </location>
</feature>
<keyword evidence="1" id="KW-1133">Transmembrane helix</keyword>
<evidence type="ECO:0000256" key="1">
    <source>
        <dbReference type="SAM" id="Phobius"/>
    </source>
</evidence>
<protein>
    <recommendedName>
        <fullName evidence="2">SSD domain-containing protein</fullName>
    </recommendedName>
</protein>
<dbReference type="PANTHER" id="PTHR45727">
    <property type="entry name" value="NPC INTRACELLULAR CHOLESTEROL TRANSPORTER 1"/>
    <property type="match status" value="1"/>
</dbReference>
<dbReference type="PROSITE" id="PS50156">
    <property type="entry name" value="SSD"/>
    <property type="match status" value="1"/>
</dbReference>
<dbReference type="Pfam" id="PF22314">
    <property type="entry name" value="NPC1_MLD"/>
    <property type="match status" value="1"/>
</dbReference>
<feature type="non-terminal residue" evidence="3">
    <location>
        <position position="1"/>
    </location>
</feature>